<evidence type="ECO:0000313" key="2">
    <source>
        <dbReference type="Proteomes" id="UP001558613"/>
    </source>
</evidence>
<evidence type="ECO:0000313" key="1">
    <source>
        <dbReference type="EMBL" id="KAL1247046.1"/>
    </source>
</evidence>
<sequence>MCMFEWKPAEYPNPIDLVANENVSRLEYSNHRELEYLQLFHFQSDMVHLFPEREHEWDQQLAKRANSQKTPSEQQPTTELTTQVLDLMFHAKNPQI</sequence>
<protein>
    <submittedName>
        <fullName evidence="1">Uncharacterized protein</fullName>
    </submittedName>
</protein>
<comment type="caution">
    <text evidence="1">The sequence shown here is derived from an EMBL/GenBank/DDBJ whole genome shotgun (WGS) entry which is preliminary data.</text>
</comment>
<name>A0ABR3L4T5_9TELE</name>
<proteinExistence type="predicted"/>
<reference evidence="1 2" key="1">
    <citation type="submission" date="2023-09" db="EMBL/GenBank/DDBJ databases">
        <authorList>
            <person name="Wang M."/>
        </authorList>
    </citation>
    <scope>NUCLEOTIDE SEQUENCE [LARGE SCALE GENOMIC DNA]</scope>
    <source>
        <strain evidence="1">GT-2023</strain>
        <tissue evidence="1">Liver</tissue>
    </source>
</reference>
<keyword evidence="2" id="KW-1185">Reference proteome</keyword>
<dbReference type="Proteomes" id="UP001558613">
    <property type="component" value="Unassembled WGS sequence"/>
</dbReference>
<dbReference type="EMBL" id="JAYMGO010000026">
    <property type="protein sequence ID" value="KAL1247046.1"/>
    <property type="molecule type" value="Genomic_DNA"/>
</dbReference>
<accession>A0ABR3L4T5</accession>
<gene>
    <name evidence="1" type="ORF">QQF64_034412</name>
</gene>
<organism evidence="1 2">
    <name type="scientific">Cirrhinus molitorella</name>
    <name type="common">mud carp</name>
    <dbReference type="NCBI Taxonomy" id="172907"/>
    <lineage>
        <taxon>Eukaryota</taxon>
        <taxon>Metazoa</taxon>
        <taxon>Chordata</taxon>
        <taxon>Craniata</taxon>
        <taxon>Vertebrata</taxon>
        <taxon>Euteleostomi</taxon>
        <taxon>Actinopterygii</taxon>
        <taxon>Neopterygii</taxon>
        <taxon>Teleostei</taxon>
        <taxon>Ostariophysi</taxon>
        <taxon>Cypriniformes</taxon>
        <taxon>Cyprinidae</taxon>
        <taxon>Labeoninae</taxon>
        <taxon>Labeonini</taxon>
        <taxon>Cirrhinus</taxon>
    </lineage>
</organism>